<dbReference type="GeneID" id="71760751"/>
<dbReference type="KEGG" id="hdo:MUK72_02845"/>
<accession>A0AAV3SG89</accession>
<evidence type="ECO:0000313" key="4">
    <source>
        <dbReference type="Proteomes" id="UP000830542"/>
    </source>
</evidence>
<sequence>MKLTNRHGTPVDPVPFLVVSSLAFLVSFSYGPIYLLALGLSLPAAIVVSTLLFVCATAAAYHQMVLTTRPELRGEIPPERRLRRLVYAAAVLLALLALLSLPFLVP</sequence>
<evidence type="ECO:0000313" key="5">
    <source>
        <dbReference type="Proteomes" id="UP001500962"/>
    </source>
</evidence>
<reference evidence="2" key="3">
    <citation type="submission" date="2023-12" db="EMBL/GenBank/DDBJ databases">
        <authorList>
            <person name="Sun Q."/>
            <person name="Inoue M."/>
        </authorList>
    </citation>
    <scope>NUCLEOTIDE SEQUENCE</scope>
    <source>
        <strain evidence="2">JCM 12289</strain>
    </source>
</reference>
<dbReference type="AlphaFoldDB" id="A0AAV3SG89"/>
<dbReference type="RefSeq" id="WP_244703723.1">
    <property type="nucleotide sequence ID" value="NZ_BAAADN010000022.1"/>
</dbReference>
<organism evidence="2 5">
    <name type="scientific">Halococcus dombrowskii</name>
    <dbReference type="NCBI Taxonomy" id="179637"/>
    <lineage>
        <taxon>Archaea</taxon>
        <taxon>Methanobacteriati</taxon>
        <taxon>Methanobacteriota</taxon>
        <taxon>Stenosarchaea group</taxon>
        <taxon>Halobacteria</taxon>
        <taxon>Halobacteriales</taxon>
        <taxon>Halococcaceae</taxon>
        <taxon>Halococcus</taxon>
    </lineage>
</organism>
<gene>
    <name evidence="2" type="ORF">GCM10008985_13570</name>
    <name evidence="3" type="ORF">MUK72_02845</name>
</gene>
<feature type="transmembrane region" description="Helical" evidence="1">
    <location>
        <begin position="16"/>
        <end position="36"/>
    </location>
</feature>
<evidence type="ECO:0000256" key="1">
    <source>
        <dbReference type="SAM" id="Phobius"/>
    </source>
</evidence>
<feature type="transmembrane region" description="Helical" evidence="1">
    <location>
        <begin position="42"/>
        <end position="64"/>
    </location>
</feature>
<evidence type="ECO:0000313" key="3">
    <source>
        <dbReference type="EMBL" id="UOO95656.1"/>
    </source>
</evidence>
<keyword evidence="1" id="KW-0812">Transmembrane</keyword>
<evidence type="ECO:0000313" key="2">
    <source>
        <dbReference type="EMBL" id="GAA0458610.1"/>
    </source>
</evidence>
<reference evidence="3" key="2">
    <citation type="submission" date="2022-04" db="EMBL/GenBank/DDBJ databases">
        <title>Sequencing and genomic assembly of Halococcus dombrowskii.</title>
        <authorList>
            <person name="Lim S.W."/>
            <person name="MacLea K.S."/>
        </authorList>
    </citation>
    <scope>NUCLEOTIDE SEQUENCE</scope>
    <source>
        <strain evidence="3">H4</strain>
    </source>
</reference>
<dbReference type="EMBL" id="BAAADN010000022">
    <property type="protein sequence ID" value="GAA0458610.1"/>
    <property type="molecule type" value="Genomic_DNA"/>
</dbReference>
<feature type="transmembrane region" description="Helical" evidence="1">
    <location>
        <begin position="85"/>
        <end position="105"/>
    </location>
</feature>
<dbReference type="EMBL" id="CP095005">
    <property type="protein sequence ID" value="UOO95656.1"/>
    <property type="molecule type" value="Genomic_DNA"/>
</dbReference>
<keyword evidence="1" id="KW-1133">Transmembrane helix</keyword>
<dbReference type="Proteomes" id="UP000830542">
    <property type="component" value="Chromosome"/>
</dbReference>
<name>A0AAV3SG89_HALDO</name>
<dbReference type="Proteomes" id="UP001500962">
    <property type="component" value="Unassembled WGS sequence"/>
</dbReference>
<keyword evidence="1" id="KW-0472">Membrane</keyword>
<reference evidence="2" key="1">
    <citation type="journal article" date="2014" name="Int. J. Syst. Evol. Microbiol.">
        <title>Complete genome sequence of Corynebacterium casei LMG S-19264T (=DSM 44701T), isolated from a smear-ripened cheese.</title>
        <authorList>
            <consortium name="US DOE Joint Genome Institute (JGI-PGF)"/>
            <person name="Walter F."/>
            <person name="Albersmeier A."/>
            <person name="Kalinowski J."/>
            <person name="Ruckert C."/>
        </authorList>
    </citation>
    <scope>NUCLEOTIDE SEQUENCE</scope>
    <source>
        <strain evidence="2">JCM 12289</strain>
    </source>
</reference>
<protein>
    <submittedName>
        <fullName evidence="2">Uncharacterized protein</fullName>
    </submittedName>
</protein>
<proteinExistence type="predicted"/>
<keyword evidence="4" id="KW-1185">Reference proteome</keyword>